<dbReference type="PANTHER" id="PTHR44858:SF1">
    <property type="entry name" value="UDP-N-ACETYLGLUCOSAMINE--PEPTIDE N-ACETYLGLUCOSAMINYLTRANSFERASE SPINDLY-RELATED"/>
    <property type="match status" value="1"/>
</dbReference>
<gene>
    <name evidence="3" type="ORF">HCU74_02005</name>
</gene>
<reference evidence="3 4" key="1">
    <citation type="submission" date="2020-04" db="EMBL/GenBank/DDBJ databases">
        <authorList>
            <person name="Yoon J."/>
        </authorList>
    </citation>
    <scope>NUCLEOTIDE SEQUENCE [LARGE SCALE GENOMIC DNA]</scope>
    <source>
        <strain evidence="3 4">KMU-166</strain>
    </source>
</reference>
<dbReference type="PANTHER" id="PTHR44858">
    <property type="entry name" value="TETRATRICOPEPTIDE REPEAT PROTEIN 6"/>
    <property type="match status" value="1"/>
</dbReference>
<protein>
    <submittedName>
        <fullName evidence="3">Tetratricopeptide repeat protein</fullName>
    </submittedName>
</protein>
<dbReference type="SMART" id="SM00028">
    <property type="entry name" value="TPR"/>
    <property type="match status" value="2"/>
</dbReference>
<dbReference type="SUPFAM" id="SSF48452">
    <property type="entry name" value="TPR-like"/>
    <property type="match status" value="2"/>
</dbReference>
<keyword evidence="4" id="KW-1185">Reference proteome</keyword>
<dbReference type="InterPro" id="IPR050498">
    <property type="entry name" value="Ycf3"/>
</dbReference>
<organism evidence="3 4">
    <name type="scientific">Spongiibacter thalassae</name>
    <dbReference type="NCBI Taxonomy" id="2721624"/>
    <lineage>
        <taxon>Bacteria</taxon>
        <taxon>Pseudomonadati</taxon>
        <taxon>Pseudomonadota</taxon>
        <taxon>Gammaproteobacteria</taxon>
        <taxon>Cellvibrionales</taxon>
        <taxon>Spongiibacteraceae</taxon>
        <taxon>Spongiibacter</taxon>
    </lineage>
</organism>
<dbReference type="Gene3D" id="1.25.40.10">
    <property type="entry name" value="Tetratricopeptide repeat domain"/>
    <property type="match status" value="1"/>
</dbReference>
<dbReference type="InterPro" id="IPR019734">
    <property type="entry name" value="TPR_rpt"/>
</dbReference>
<evidence type="ECO:0000256" key="2">
    <source>
        <dbReference type="ARBA" id="ARBA00022803"/>
    </source>
</evidence>
<evidence type="ECO:0000313" key="4">
    <source>
        <dbReference type="Proteomes" id="UP000765845"/>
    </source>
</evidence>
<accession>A0ABX1GAJ4</accession>
<dbReference type="RefSeq" id="WP_168448717.1">
    <property type="nucleotide sequence ID" value="NZ_JAAWWK010000001.1"/>
</dbReference>
<evidence type="ECO:0000256" key="1">
    <source>
        <dbReference type="ARBA" id="ARBA00022737"/>
    </source>
</evidence>
<dbReference type="Pfam" id="PF13432">
    <property type="entry name" value="TPR_16"/>
    <property type="match status" value="1"/>
</dbReference>
<comment type="caution">
    <text evidence="3">The sequence shown here is derived from an EMBL/GenBank/DDBJ whole genome shotgun (WGS) entry which is preliminary data.</text>
</comment>
<keyword evidence="2" id="KW-0802">TPR repeat</keyword>
<sequence>MTILLCSVNTLSVRRALLGLLVWGLVPFSAVVEAGPSEGRLLGYLSSKIAHSPDNAELYLRRAYSFAEIGHMKDAFADLRRVERLGHGESANFARGELLRRAGRLEAARRKFDQVLVENPRHYQALMKRAEVLVSLGKNADALADYQRLFQVRPNSASGYYRQAAELYLASGAPEQALALLDTRMAATGPIPQLQNLAISIEQTQGRYAAAIVRMKALSAASHSSPFWHSKTAALYYSDGDIDRARHHIAIAENLLAQRRQTPAVIDQLNTELLPLKKRLASQ</sequence>
<proteinExistence type="predicted"/>
<keyword evidence="1" id="KW-0677">Repeat</keyword>
<dbReference type="EMBL" id="JAAWWK010000001">
    <property type="protein sequence ID" value="NKI16184.1"/>
    <property type="molecule type" value="Genomic_DNA"/>
</dbReference>
<dbReference type="InterPro" id="IPR011990">
    <property type="entry name" value="TPR-like_helical_dom_sf"/>
</dbReference>
<dbReference type="Proteomes" id="UP000765845">
    <property type="component" value="Unassembled WGS sequence"/>
</dbReference>
<name>A0ABX1GAJ4_9GAMM</name>
<evidence type="ECO:0000313" key="3">
    <source>
        <dbReference type="EMBL" id="NKI16184.1"/>
    </source>
</evidence>